<name>A0ABP7FBG2_9ACTN</name>
<evidence type="ECO:0000256" key="1">
    <source>
        <dbReference type="SAM" id="MobiDB-lite"/>
    </source>
</evidence>
<dbReference type="Proteomes" id="UP001500908">
    <property type="component" value="Unassembled WGS sequence"/>
</dbReference>
<dbReference type="RefSeq" id="WP_344967935.1">
    <property type="nucleotide sequence ID" value="NZ_BAABDD010000003.1"/>
</dbReference>
<proteinExistence type="predicted"/>
<sequence length="339" mass="35861">MTTHPAIDIATEQTAVAQQERPVIPLSSWLADAVAMAGRNGQGLQVLSPPQCRITLPLRQVLSGPKARWVVADPAGGGHYDGLSGARLLWDENSGFGPAAGGQPTPDPSPDFLRHSRNPGTQLLVDLRLFHPAADGVRLGGAAETLAQTLGAGALAGWGTSEPALSAWDRDAVTELCRRRAPAPTRLVFCGPGGTARPMVGLQHVSRVTSGVKEVVTFAVGYEPGEQPPLERLVEVAAQFQRHQTLRTMTVQRMAGRADLTYEPRWVGPPIPVATALGARATAEVGLERALAAPIRGRAIGSSRAPAVWYSLGDGTDPEALGAFTALMRYLRPHREAAD</sequence>
<dbReference type="EMBL" id="BAABDD010000003">
    <property type="protein sequence ID" value="GAA3732134.1"/>
    <property type="molecule type" value="Genomic_DNA"/>
</dbReference>
<accession>A0ABP7FBG2</accession>
<dbReference type="Pfam" id="PF19674">
    <property type="entry name" value="DUF6177"/>
    <property type="match status" value="1"/>
</dbReference>
<comment type="caution">
    <text evidence="2">The sequence shown here is derived from an EMBL/GenBank/DDBJ whole genome shotgun (WGS) entry which is preliminary data.</text>
</comment>
<evidence type="ECO:0000313" key="3">
    <source>
        <dbReference type="Proteomes" id="UP001500908"/>
    </source>
</evidence>
<keyword evidence="3" id="KW-1185">Reference proteome</keyword>
<reference evidence="3" key="1">
    <citation type="journal article" date="2019" name="Int. J. Syst. Evol. Microbiol.">
        <title>The Global Catalogue of Microorganisms (GCM) 10K type strain sequencing project: providing services to taxonomists for standard genome sequencing and annotation.</title>
        <authorList>
            <consortium name="The Broad Institute Genomics Platform"/>
            <consortium name="The Broad Institute Genome Sequencing Center for Infectious Disease"/>
            <person name="Wu L."/>
            <person name="Ma J."/>
        </authorList>
    </citation>
    <scope>NUCLEOTIDE SEQUENCE [LARGE SCALE GENOMIC DNA]</scope>
    <source>
        <strain evidence="3">JCM 17137</strain>
    </source>
</reference>
<organism evidence="2 3">
    <name type="scientific">Salinactinospora qingdaonensis</name>
    <dbReference type="NCBI Taxonomy" id="702744"/>
    <lineage>
        <taxon>Bacteria</taxon>
        <taxon>Bacillati</taxon>
        <taxon>Actinomycetota</taxon>
        <taxon>Actinomycetes</taxon>
        <taxon>Streptosporangiales</taxon>
        <taxon>Nocardiopsidaceae</taxon>
        <taxon>Salinactinospora</taxon>
    </lineage>
</organism>
<protein>
    <submittedName>
        <fullName evidence="2">Uncharacterized protein</fullName>
    </submittedName>
</protein>
<feature type="region of interest" description="Disordered" evidence="1">
    <location>
        <begin position="94"/>
        <end position="117"/>
    </location>
</feature>
<dbReference type="InterPro" id="IPR046175">
    <property type="entry name" value="DUF6177"/>
</dbReference>
<gene>
    <name evidence="2" type="ORF">GCM10022402_11030</name>
</gene>
<evidence type="ECO:0000313" key="2">
    <source>
        <dbReference type="EMBL" id="GAA3732134.1"/>
    </source>
</evidence>